<evidence type="ECO:0000256" key="8">
    <source>
        <dbReference type="ARBA" id="ARBA00072277"/>
    </source>
</evidence>
<evidence type="ECO:0000313" key="11">
    <source>
        <dbReference type="Proteomes" id="UP001200642"/>
    </source>
</evidence>
<dbReference type="GO" id="GO:0019363">
    <property type="term" value="P:pyridine nucleotide biosynthetic process"/>
    <property type="evidence" value="ECO:0007669"/>
    <property type="project" value="UniProtKB-KW"/>
</dbReference>
<dbReference type="Pfam" id="PF00857">
    <property type="entry name" value="Isochorismatase"/>
    <property type="match status" value="1"/>
</dbReference>
<evidence type="ECO:0000256" key="6">
    <source>
        <dbReference type="ARBA" id="ARBA00039017"/>
    </source>
</evidence>
<keyword evidence="4 10" id="KW-0378">Hydrolase</keyword>
<dbReference type="InterPro" id="IPR000868">
    <property type="entry name" value="Isochorismatase-like_dom"/>
</dbReference>
<organism evidence="10 11">
    <name type="scientific">Cerina litoralis</name>
    <dbReference type="NCBI Taxonomy" id="2874477"/>
    <lineage>
        <taxon>Bacteria</taxon>
        <taxon>Pseudomonadati</taxon>
        <taxon>Bacteroidota</taxon>
        <taxon>Flavobacteriia</taxon>
        <taxon>Flavobacteriales</taxon>
        <taxon>Flavobacteriaceae</taxon>
        <taxon>Cerina</taxon>
    </lineage>
</organism>
<dbReference type="NCBIfam" id="NF008623">
    <property type="entry name" value="PRK11609.1"/>
    <property type="match status" value="1"/>
</dbReference>
<dbReference type="FunFam" id="3.40.50.850:FF:000006">
    <property type="entry name" value="Bifunctional pyrazinamidase/nicotinamidase"/>
    <property type="match status" value="1"/>
</dbReference>
<dbReference type="RefSeq" id="WP_317900672.1">
    <property type="nucleotide sequence ID" value="NZ_JAIRBC010000002.1"/>
</dbReference>
<proteinExistence type="inferred from homology"/>
<protein>
    <recommendedName>
        <fullName evidence="8">Nicotinamidase</fullName>
        <ecNumber evidence="6">3.5.1.19</ecNumber>
    </recommendedName>
    <alternativeName>
        <fullName evidence="7">Nicotinamide deamidase</fullName>
    </alternativeName>
</protein>
<dbReference type="SUPFAM" id="SSF52499">
    <property type="entry name" value="Isochorismatase-like hydrolases"/>
    <property type="match status" value="1"/>
</dbReference>
<dbReference type="GO" id="GO:0046872">
    <property type="term" value="F:metal ion binding"/>
    <property type="evidence" value="ECO:0007669"/>
    <property type="project" value="UniProtKB-KW"/>
</dbReference>
<feature type="domain" description="Isochorismatase-like" evidence="9">
    <location>
        <begin position="3"/>
        <end position="199"/>
    </location>
</feature>
<comment type="pathway">
    <text evidence="5">Cofactor biosynthesis; nicotinate biosynthesis; nicotinate from nicotinamide: step 1/1.</text>
</comment>
<evidence type="ECO:0000313" key="10">
    <source>
        <dbReference type="EMBL" id="MCG2459529.1"/>
    </source>
</evidence>
<dbReference type="PANTHER" id="PTHR11080:SF2">
    <property type="entry name" value="LD05707P"/>
    <property type="match status" value="1"/>
</dbReference>
<dbReference type="InterPro" id="IPR052347">
    <property type="entry name" value="Isochorismatase_Nicotinamidase"/>
</dbReference>
<sequence>MKALLIIDVQNDFMPGGALPVPKGDRVVPVINRLQKRFDLVVATQDWHPKGHSSFASAHEEKEVFDVLKIHGLDQVLWPDHCVQESTGAEFHPQLQTSKIESIFRKGTSQEIDSYSGFYDNAHLKSTGLSGYLKDKGVSEIYIAGLAGEFCVYFSVQDALAEGFSAVLIEDATKPLDREAFEAAKIDILRKGGKIISSESLL</sequence>
<dbReference type="Proteomes" id="UP001200642">
    <property type="component" value="Unassembled WGS sequence"/>
</dbReference>
<evidence type="ECO:0000256" key="7">
    <source>
        <dbReference type="ARBA" id="ARBA00043224"/>
    </source>
</evidence>
<keyword evidence="3" id="KW-0479">Metal-binding</keyword>
<dbReference type="PANTHER" id="PTHR11080">
    <property type="entry name" value="PYRAZINAMIDASE/NICOTINAMIDASE"/>
    <property type="match status" value="1"/>
</dbReference>
<dbReference type="EC" id="3.5.1.19" evidence="6"/>
<keyword evidence="11" id="KW-1185">Reference proteome</keyword>
<dbReference type="CDD" id="cd01011">
    <property type="entry name" value="nicotinamidase"/>
    <property type="match status" value="1"/>
</dbReference>
<accession>A0AAE3ESU2</accession>
<evidence type="ECO:0000256" key="1">
    <source>
        <dbReference type="ARBA" id="ARBA00006336"/>
    </source>
</evidence>
<comment type="caution">
    <text evidence="10">The sequence shown here is derived from an EMBL/GenBank/DDBJ whole genome shotgun (WGS) entry which is preliminary data.</text>
</comment>
<comment type="similarity">
    <text evidence="1">Belongs to the isochorismatase family.</text>
</comment>
<dbReference type="EMBL" id="JAIRBC010000002">
    <property type="protein sequence ID" value="MCG2459529.1"/>
    <property type="molecule type" value="Genomic_DNA"/>
</dbReference>
<dbReference type="InterPro" id="IPR036380">
    <property type="entry name" value="Isochorismatase-like_sf"/>
</dbReference>
<evidence type="ECO:0000256" key="2">
    <source>
        <dbReference type="ARBA" id="ARBA00022642"/>
    </source>
</evidence>
<reference evidence="10" key="1">
    <citation type="submission" date="2023-02" db="EMBL/GenBank/DDBJ databases">
        <title>Genome of Flavobacteriaceae gen. nov. sp. strain F89.</title>
        <authorList>
            <person name="Wang Y."/>
        </authorList>
    </citation>
    <scope>NUCLEOTIDE SEQUENCE</scope>
    <source>
        <strain evidence="10">F89</strain>
    </source>
</reference>
<evidence type="ECO:0000256" key="3">
    <source>
        <dbReference type="ARBA" id="ARBA00022723"/>
    </source>
</evidence>
<evidence type="ECO:0000256" key="4">
    <source>
        <dbReference type="ARBA" id="ARBA00022801"/>
    </source>
</evidence>
<evidence type="ECO:0000259" key="9">
    <source>
        <dbReference type="Pfam" id="PF00857"/>
    </source>
</evidence>
<dbReference type="GO" id="GO:0008936">
    <property type="term" value="F:nicotinamidase activity"/>
    <property type="evidence" value="ECO:0007669"/>
    <property type="project" value="UniProtKB-EC"/>
</dbReference>
<gene>
    <name evidence="10" type="primary">pncA</name>
    <name evidence="10" type="ORF">K8352_02070</name>
</gene>
<name>A0AAE3ESU2_9FLAO</name>
<keyword evidence="2" id="KW-0662">Pyridine nucleotide biosynthesis</keyword>
<evidence type="ECO:0000256" key="5">
    <source>
        <dbReference type="ARBA" id="ARBA00037900"/>
    </source>
</evidence>
<dbReference type="AlphaFoldDB" id="A0AAE3ESU2"/>
<dbReference type="Gene3D" id="3.40.50.850">
    <property type="entry name" value="Isochorismatase-like"/>
    <property type="match status" value="1"/>
</dbReference>